<dbReference type="RefSeq" id="WP_055199835.1">
    <property type="nucleotide sequence ID" value="NZ_JAJCMI010000015.1"/>
</dbReference>
<accession>A0A173ZAH2</accession>
<keyword evidence="2" id="KW-1133">Transmembrane helix</keyword>
<gene>
    <name evidence="4" type="ORF">ERS852478_00887</name>
</gene>
<dbReference type="EMBL" id="CYZN01000005">
    <property type="protein sequence ID" value="CUN72195.1"/>
    <property type="molecule type" value="Genomic_DNA"/>
</dbReference>
<evidence type="ECO:0000256" key="2">
    <source>
        <dbReference type="SAM" id="Phobius"/>
    </source>
</evidence>
<dbReference type="eggNOG" id="COG1716">
    <property type="taxonomic scope" value="Bacteria"/>
</dbReference>
<evidence type="ECO:0000256" key="1">
    <source>
        <dbReference type="SAM" id="MobiDB-lite"/>
    </source>
</evidence>
<dbReference type="Pfam" id="PF00498">
    <property type="entry name" value="FHA"/>
    <property type="match status" value="1"/>
</dbReference>
<sequence length="497" mass="56694">MRTEYKRDMNHNYLIVYGENEINTDSYQVRMLAGNVIPSLLKCRIQGMDGRFLIYFDITSKQAVNVLYEEKKMGVEDLRLIFGGFVKAMEDAAEYLINPGQFIMLPEYIYTDIEKRQIYFCMMPGYEKDIKEQFQLLTEYILPKIDHQDQDAVILGYGVYKRAMEDSFHLEHIKEELYKTQSSDVNGEKKEKINAKKTEQEMEFAEEETFPEDNENRNEFVREGEDSKEPGRLNPVGVIVPAAVLICGLAAAILKGYLPHVEMETILGVIVIAIAGIMLGLRIIKTKKVLHLPEQAYASGETVRHIEKIRNMPSWNKTEKKTSGKRSGWKEAEGKVSGQKWEDRLYENLSQTVERNQQTNQSQPVNGQKMSDCGQKTSKSSRIHMDYGETVVLSAGTVSGPASLVSKEPGELATIYLNEDLTVIGKLETACDAVVSLPTVSRIHAKIRKKEENYFLSDMNSRNGTSVNGRLLRPDEEYQLEPEDEVDFAQARYIFLE</sequence>
<feature type="region of interest" description="Disordered" evidence="1">
    <location>
        <begin position="355"/>
        <end position="376"/>
    </location>
</feature>
<feature type="compositionally biased region" description="Acidic residues" evidence="1">
    <location>
        <begin position="201"/>
        <end position="213"/>
    </location>
</feature>
<name>A0A173ZAH2_9FIRM</name>
<dbReference type="AlphaFoldDB" id="A0A173ZAH2"/>
<protein>
    <submittedName>
        <fullName evidence="4">Methylglyoxal synthase</fullName>
    </submittedName>
</protein>
<feature type="compositionally biased region" description="Basic and acidic residues" evidence="1">
    <location>
        <begin position="214"/>
        <end position="229"/>
    </location>
</feature>
<evidence type="ECO:0000259" key="3">
    <source>
        <dbReference type="PROSITE" id="PS50006"/>
    </source>
</evidence>
<dbReference type="PANTHER" id="PTHR23308">
    <property type="entry name" value="NUCLEAR INHIBITOR OF PROTEIN PHOSPHATASE-1"/>
    <property type="match status" value="1"/>
</dbReference>
<dbReference type="CDD" id="cd00060">
    <property type="entry name" value="FHA"/>
    <property type="match status" value="1"/>
</dbReference>
<dbReference type="InterPro" id="IPR000253">
    <property type="entry name" value="FHA_dom"/>
</dbReference>
<dbReference type="Proteomes" id="UP000095431">
    <property type="component" value="Unassembled WGS sequence"/>
</dbReference>
<dbReference type="InterPro" id="IPR050923">
    <property type="entry name" value="Cell_Proc_Reg/RNA_Proc"/>
</dbReference>
<keyword evidence="2" id="KW-0472">Membrane</keyword>
<dbReference type="InterPro" id="IPR008984">
    <property type="entry name" value="SMAD_FHA_dom_sf"/>
</dbReference>
<keyword evidence="2" id="KW-0812">Transmembrane</keyword>
<feature type="transmembrane region" description="Helical" evidence="2">
    <location>
        <begin position="266"/>
        <end position="284"/>
    </location>
</feature>
<dbReference type="SUPFAM" id="SSF49879">
    <property type="entry name" value="SMAD/FHA domain"/>
    <property type="match status" value="1"/>
</dbReference>
<reference evidence="4 5" key="1">
    <citation type="submission" date="2015-09" db="EMBL/GenBank/DDBJ databases">
        <authorList>
            <consortium name="Pathogen Informatics"/>
        </authorList>
    </citation>
    <scope>NUCLEOTIDE SEQUENCE [LARGE SCALE GENOMIC DNA]</scope>
    <source>
        <strain evidence="4 5">2789STDY5834863</strain>
    </source>
</reference>
<organism evidence="4 5">
    <name type="scientific">Blautia wexlerae</name>
    <dbReference type="NCBI Taxonomy" id="418240"/>
    <lineage>
        <taxon>Bacteria</taxon>
        <taxon>Bacillati</taxon>
        <taxon>Bacillota</taxon>
        <taxon>Clostridia</taxon>
        <taxon>Lachnospirales</taxon>
        <taxon>Lachnospiraceae</taxon>
        <taxon>Blautia</taxon>
    </lineage>
</organism>
<dbReference type="Pfam" id="PF19909">
    <property type="entry name" value="DUF6382"/>
    <property type="match status" value="1"/>
</dbReference>
<feature type="transmembrane region" description="Helical" evidence="2">
    <location>
        <begin position="236"/>
        <end position="254"/>
    </location>
</feature>
<dbReference type="InterPro" id="IPR045962">
    <property type="entry name" value="DUF6382"/>
</dbReference>
<dbReference type="Gene3D" id="2.60.200.20">
    <property type="match status" value="1"/>
</dbReference>
<feature type="domain" description="FHA" evidence="3">
    <location>
        <begin position="422"/>
        <end position="472"/>
    </location>
</feature>
<evidence type="ECO:0000313" key="4">
    <source>
        <dbReference type="EMBL" id="CUN72195.1"/>
    </source>
</evidence>
<dbReference type="PROSITE" id="PS50006">
    <property type="entry name" value="FHA_DOMAIN"/>
    <property type="match status" value="1"/>
</dbReference>
<proteinExistence type="predicted"/>
<dbReference type="SMART" id="SM00240">
    <property type="entry name" value="FHA"/>
    <property type="match status" value="1"/>
</dbReference>
<feature type="region of interest" description="Disordered" evidence="1">
    <location>
        <begin position="197"/>
        <end position="229"/>
    </location>
</feature>
<evidence type="ECO:0000313" key="5">
    <source>
        <dbReference type="Proteomes" id="UP000095431"/>
    </source>
</evidence>